<accession>A0A4P9C503</accession>
<keyword evidence="1" id="KW-0812">Transmembrane</keyword>
<evidence type="ECO:0000313" key="2">
    <source>
        <dbReference type="EMBL" id="QCT70413.1"/>
    </source>
</evidence>
<keyword evidence="1" id="KW-0472">Membrane</keyword>
<dbReference type="Gene3D" id="1.10.1760.20">
    <property type="match status" value="1"/>
</dbReference>
<feature type="transmembrane region" description="Helical" evidence="1">
    <location>
        <begin position="6"/>
        <end position="29"/>
    </location>
</feature>
<organism evidence="2 3">
    <name type="scientific">Eubacterium maltosivorans</name>
    <dbReference type="NCBI Taxonomy" id="2041044"/>
    <lineage>
        <taxon>Bacteria</taxon>
        <taxon>Bacillati</taxon>
        <taxon>Bacillota</taxon>
        <taxon>Clostridia</taxon>
        <taxon>Eubacteriales</taxon>
        <taxon>Eubacteriaceae</taxon>
        <taxon>Eubacterium</taxon>
    </lineage>
</organism>
<name>A0A4P9C503_EUBML</name>
<protein>
    <submittedName>
        <fullName evidence="2">ECF transporter S component</fullName>
    </submittedName>
</protein>
<feature type="transmembrane region" description="Helical" evidence="1">
    <location>
        <begin position="41"/>
        <end position="64"/>
    </location>
</feature>
<feature type="transmembrane region" description="Helical" evidence="1">
    <location>
        <begin position="70"/>
        <end position="89"/>
    </location>
</feature>
<proteinExistence type="predicted"/>
<feature type="transmembrane region" description="Helical" evidence="1">
    <location>
        <begin position="101"/>
        <end position="122"/>
    </location>
</feature>
<dbReference type="GO" id="GO:0022857">
    <property type="term" value="F:transmembrane transporter activity"/>
    <property type="evidence" value="ECO:0007669"/>
    <property type="project" value="InterPro"/>
</dbReference>
<dbReference type="Pfam" id="PF12822">
    <property type="entry name" value="ECF_trnsprt"/>
    <property type="match status" value="1"/>
</dbReference>
<feature type="transmembrane region" description="Helical" evidence="1">
    <location>
        <begin position="161"/>
        <end position="178"/>
    </location>
</feature>
<dbReference type="Proteomes" id="UP000218387">
    <property type="component" value="Chromosome"/>
</dbReference>
<reference evidence="2 3" key="1">
    <citation type="submission" date="2018-05" db="EMBL/GenBank/DDBJ databases">
        <title>Genome comparison of Eubacterium sp.</title>
        <authorList>
            <person name="Feng Y."/>
            <person name="Sanchez-Andrea I."/>
            <person name="Stams A.J.M."/>
            <person name="De Vos W.M."/>
        </authorList>
    </citation>
    <scope>NUCLEOTIDE SEQUENCE [LARGE SCALE GENOMIC DNA]</scope>
    <source>
        <strain evidence="2 3">YI</strain>
    </source>
</reference>
<dbReference type="KEGG" id="emt:CPZ25_003455"/>
<evidence type="ECO:0000256" key="1">
    <source>
        <dbReference type="SAM" id="Phobius"/>
    </source>
</evidence>
<evidence type="ECO:0000313" key="3">
    <source>
        <dbReference type="Proteomes" id="UP000218387"/>
    </source>
</evidence>
<gene>
    <name evidence="2" type="ORF">CPZ25_003455</name>
</gene>
<dbReference type="EMBL" id="CP029487">
    <property type="protein sequence ID" value="QCT70413.1"/>
    <property type="molecule type" value="Genomic_DNA"/>
</dbReference>
<dbReference type="AlphaFoldDB" id="A0A4P9C503"/>
<keyword evidence="1" id="KW-1133">Transmembrane helix</keyword>
<dbReference type="RefSeq" id="WP_096919874.1">
    <property type="nucleotide sequence ID" value="NZ_CP029487.1"/>
</dbReference>
<dbReference type="InterPro" id="IPR024529">
    <property type="entry name" value="ECF_trnsprt_substrate-spec"/>
</dbReference>
<keyword evidence="3" id="KW-1185">Reference proteome</keyword>
<sequence>MKKLTTNMLVFMAMSVGLNFVGCFVALVLKLPVYLDSMGTLLSAVLMGPAAGAVVGGLTALINGATIDPVSLYFLPVQVVAGVSTGLLFKSGRFEGLKSMLAIVLVTLFVSVMSSVIVAFVFNGVTSSGSSLIVAVLKNSGINIVTSVFSTQIITDLLDKVICFSVVFGIIKVMPMPLKNKLVKHY</sequence>